<dbReference type="EMBL" id="FWXZ01000009">
    <property type="protein sequence ID" value="SMC91231.1"/>
    <property type="molecule type" value="Genomic_DNA"/>
</dbReference>
<gene>
    <name evidence="1" type="ORF">SAMN06297397_3105</name>
</gene>
<name>A0AC61PQK1_9FIRM</name>
<evidence type="ECO:0000313" key="2">
    <source>
        <dbReference type="Proteomes" id="UP000192328"/>
    </source>
</evidence>
<comment type="caution">
    <text evidence="1">The sequence shown here is derived from an EMBL/GenBank/DDBJ whole genome shotgun (WGS) entry which is preliminary data.</text>
</comment>
<keyword evidence="2" id="KW-1185">Reference proteome</keyword>
<proteinExistence type="predicted"/>
<dbReference type="Proteomes" id="UP000192328">
    <property type="component" value="Unassembled WGS sequence"/>
</dbReference>
<accession>A0AC61PQK1</accession>
<sequence>METPICDFVRAYAESRPVRMHMPGHKGSPQVGPEALDLTEIEGADVLYRSEGIIRRSEENAAALFGAARTVYSAEGSSLCIRAMLYLAMLTAKEKGVPPRLLAGRNAHRTLMTAAALLDLEVDWLLPGPGEDLLSCAVTADILEKELDKGPYMAVYLTSPDYLGRRADLRVAAEVCHRRGVPLLVDNAHGAYLKFLPEDEHPITLGADACCDSAHKTLPCLTGAAYLHLSAHAPAGWAERAEQAMSLFASTSPSYLILQSLDRMNGELAGEYPARLRGAAEKLAEIKKSLLSEGWMTVGDEPMKLTLRAAARGYTGAELHGILRAKGIECEFADREYLVMMPSPETTDEDFSRLLSALREIPRREPLADEPPALPAPEKACSIREAMFSPRKTVPADQAVGRILADACVSCPPAVPVIIAGERITPQAAECMKYYGITECECVL</sequence>
<evidence type="ECO:0000313" key="1">
    <source>
        <dbReference type="EMBL" id="SMC91231.1"/>
    </source>
</evidence>
<protein>
    <submittedName>
        <fullName evidence="1">Arginine/lysine/ornithine decarboxylase</fullName>
    </submittedName>
</protein>
<organism evidence="1 2">
    <name type="scientific">Aristaeella lactis</name>
    <dbReference type="NCBI Taxonomy" id="3046383"/>
    <lineage>
        <taxon>Bacteria</taxon>
        <taxon>Bacillati</taxon>
        <taxon>Bacillota</taxon>
        <taxon>Clostridia</taxon>
        <taxon>Eubacteriales</taxon>
        <taxon>Aristaeellaceae</taxon>
        <taxon>Aristaeella</taxon>
    </lineage>
</organism>
<reference evidence="1" key="1">
    <citation type="submission" date="2017-04" db="EMBL/GenBank/DDBJ databases">
        <authorList>
            <person name="Varghese N."/>
            <person name="Submissions S."/>
        </authorList>
    </citation>
    <scope>NUCLEOTIDE SEQUENCE</scope>
    <source>
        <strain evidence="1">WTE2008</strain>
    </source>
</reference>